<keyword evidence="1" id="KW-0132">Cell division</keyword>
<dbReference type="InterPro" id="IPR013763">
    <property type="entry name" value="Cyclin-like_dom"/>
</dbReference>
<dbReference type="PANTHER" id="PTHR10177">
    <property type="entry name" value="CYCLINS"/>
    <property type="match status" value="1"/>
</dbReference>
<dbReference type="InterPro" id="IPR036915">
    <property type="entry name" value="Cyclin-like_sf"/>
</dbReference>
<feature type="domain" description="Cyclin-like" evidence="5">
    <location>
        <begin position="162"/>
        <end position="254"/>
    </location>
</feature>
<name>A0AAD8S6G3_LOLMU</name>
<dbReference type="Gene3D" id="1.10.472.10">
    <property type="entry name" value="Cyclin-like"/>
    <property type="match status" value="2"/>
</dbReference>
<protein>
    <submittedName>
        <fullName evidence="7">Uncharacterized protein</fullName>
    </submittedName>
</protein>
<keyword evidence="3" id="KW-0131">Cell cycle</keyword>
<feature type="domain" description="Cyclin-like" evidence="5">
    <location>
        <begin position="267"/>
        <end position="352"/>
    </location>
</feature>
<evidence type="ECO:0000313" key="7">
    <source>
        <dbReference type="EMBL" id="KAK1646013.1"/>
    </source>
</evidence>
<gene>
    <name evidence="7" type="ORF">QYE76_063818</name>
</gene>
<dbReference type="SMART" id="SM01332">
    <property type="entry name" value="Cyclin_C"/>
    <property type="match status" value="1"/>
</dbReference>
<sequence length="390" mass="42899">MAAAAKGTCCKRDVMQKGDCSDVRRAFTNCDIGVVIDAIPTVQTVPCELWSLCSFDAMRYGVGLWDIVDTRDSTSSTNIENIASAQSPKNMANPAEVTSLAQPRLSIAAVPASAADDYDQDIYAYLRSMESAPRRRPAPDYMALHTKRGQPVTPALRAVLVEWLSSLAPILRFESRTLHLAVLCLDRFLSTARARPAVRSVRVLVTITAAALLIASKYEEVYPAEVEEFVDETSRTNGGCSTEELLAAEVAVLKALRHELGSPTACTFLELFMERIGIGDQAAAQLTSRLIELSLLDYGILRFRPSVVAASAILVALMTARPSDDNPWGHEHERATGYTAEELKECAERLNRLQQNSVQYASLSGFENMRKKYSKSNFKCVWTWPPLASI</sequence>
<keyword evidence="8" id="KW-1185">Reference proteome</keyword>
<comment type="similarity">
    <text evidence="4">Belongs to the cyclin family.</text>
</comment>
<feature type="domain" description="Cyclin C-terminal" evidence="6">
    <location>
        <begin position="263"/>
        <end position="387"/>
    </location>
</feature>
<dbReference type="Proteomes" id="UP001231189">
    <property type="component" value="Unassembled WGS sequence"/>
</dbReference>
<evidence type="ECO:0000256" key="1">
    <source>
        <dbReference type="ARBA" id="ARBA00022618"/>
    </source>
</evidence>
<evidence type="ECO:0000259" key="5">
    <source>
        <dbReference type="SMART" id="SM00385"/>
    </source>
</evidence>
<dbReference type="Pfam" id="PF02984">
    <property type="entry name" value="Cyclin_C"/>
    <property type="match status" value="1"/>
</dbReference>
<dbReference type="InterPro" id="IPR004367">
    <property type="entry name" value="Cyclin_C-dom"/>
</dbReference>
<evidence type="ECO:0000256" key="3">
    <source>
        <dbReference type="ARBA" id="ARBA00023306"/>
    </source>
</evidence>
<dbReference type="SUPFAM" id="SSF47954">
    <property type="entry name" value="Cyclin-like"/>
    <property type="match status" value="2"/>
</dbReference>
<reference evidence="7" key="1">
    <citation type="submission" date="2023-07" db="EMBL/GenBank/DDBJ databases">
        <title>A chromosome-level genome assembly of Lolium multiflorum.</title>
        <authorList>
            <person name="Chen Y."/>
            <person name="Copetti D."/>
            <person name="Kolliker R."/>
            <person name="Studer B."/>
        </authorList>
    </citation>
    <scope>NUCLEOTIDE SEQUENCE</scope>
    <source>
        <strain evidence="7">02402/16</strain>
        <tissue evidence="7">Leaf</tissue>
    </source>
</reference>
<dbReference type="InterPro" id="IPR039361">
    <property type="entry name" value="Cyclin"/>
</dbReference>
<dbReference type="EMBL" id="JAUUTY010000004">
    <property type="protein sequence ID" value="KAK1646013.1"/>
    <property type="molecule type" value="Genomic_DNA"/>
</dbReference>
<evidence type="ECO:0000256" key="4">
    <source>
        <dbReference type="RuleBase" id="RU000383"/>
    </source>
</evidence>
<evidence type="ECO:0000256" key="2">
    <source>
        <dbReference type="ARBA" id="ARBA00023127"/>
    </source>
</evidence>
<evidence type="ECO:0000259" key="6">
    <source>
        <dbReference type="SMART" id="SM01332"/>
    </source>
</evidence>
<dbReference type="PROSITE" id="PS00292">
    <property type="entry name" value="CYCLINS"/>
    <property type="match status" value="1"/>
</dbReference>
<accession>A0AAD8S6G3</accession>
<dbReference type="AlphaFoldDB" id="A0AAD8S6G3"/>
<organism evidence="7 8">
    <name type="scientific">Lolium multiflorum</name>
    <name type="common">Italian ryegrass</name>
    <name type="synonym">Lolium perenne subsp. multiflorum</name>
    <dbReference type="NCBI Taxonomy" id="4521"/>
    <lineage>
        <taxon>Eukaryota</taxon>
        <taxon>Viridiplantae</taxon>
        <taxon>Streptophyta</taxon>
        <taxon>Embryophyta</taxon>
        <taxon>Tracheophyta</taxon>
        <taxon>Spermatophyta</taxon>
        <taxon>Magnoliopsida</taxon>
        <taxon>Liliopsida</taxon>
        <taxon>Poales</taxon>
        <taxon>Poaceae</taxon>
        <taxon>BOP clade</taxon>
        <taxon>Pooideae</taxon>
        <taxon>Poodae</taxon>
        <taxon>Poeae</taxon>
        <taxon>Poeae Chloroplast Group 2 (Poeae type)</taxon>
        <taxon>Loliodinae</taxon>
        <taxon>Loliinae</taxon>
        <taxon>Lolium</taxon>
    </lineage>
</organism>
<dbReference type="GO" id="GO:0051301">
    <property type="term" value="P:cell division"/>
    <property type="evidence" value="ECO:0007669"/>
    <property type="project" value="UniProtKB-KW"/>
</dbReference>
<proteinExistence type="inferred from homology"/>
<dbReference type="InterPro" id="IPR048258">
    <property type="entry name" value="Cyclins_cyclin-box"/>
</dbReference>
<comment type="caution">
    <text evidence="7">The sequence shown here is derived from an EMBL/GenBank/DDBJ whole genome shotgun (WGS) entry which is preliminary data.</text>
</comment>
<dbReference type="SMART" id="SM00385">
    <property type="entry name" value="CYCLIN"/>
    <property type="match status" value="2"/>
</dbReference>
<dbReference type="Pfam" id="PF00134">
    <property type="entry name" value="Cyclin_N"/>
    <property type="match status" value="1"/>
</dbReference>
<evidence type="ECO:0000313" key="8">
    <source>
        <dbReference type="Proteomes" id="UP001231189"/>
    </source>
</evidence>
<keyword evidence="2 4" id="KW-0195">Cyclin</keyword>
<dbReference type="InterPro" id="IPR006671">
    <property type="entry name" value="Cyclin_N"/>
</dbReference>